<keyword evidence="8" id="KW-1185">Reference proteome</keyword>
<gene>
    <name evidence="7" type="ORF">Q8W34_17490</name>
</gene>
<feature type="domain" description="Core-binding (CB)" evidence="6">
    <location>
        <begin position="20"/>
        <end position="99"/>
    </location>
</feature>
<evidence type="ECO:0000256" key="4">
    <source>
        <dbReference type="PROSITE-ProRule" id="PRU01248"/>
    </source>
</evidence>
<dbReference type="PROSITE" id="PS51898">
    <property type="entry name" value="TYR_RECOMBINASE"/>
    <property type="match status" value="1"/>
</dbReference>
<dbReference type="InterPro" id="IPR011010">
    <property type="entry name" value="DNA_brk_join_enz"/>
</dbReference>
<dbReference type="Pfam" id="PF00589">
    <property type="entry name" value="Phage_integrase"/>
    <property type="match status" value="1"/>
</dbReference>
<dbReference type="InterPro" id="IPR013762">
    <property type="entry name" value="Integrase-like_cat_sf"/>
</dbReference>
<dbReference type="InterPro" id="IPR052925">
    <property type="entry name" value="Phage_Integrase-like_Recomb"/>
</dbReference>
<dbReference type="SUPFAM" id="SSF47823">
    <property type="entry name" value="lambda integrase-like, N-terminal domain"/>
    <property type="match status" value="1"/>
</dbReference>
<dbReference type="PANTHER" id="PTHR34605:SF3">
    <property type="entry name" value="P CELL-TYPE AGGLUTINATION PROTEIN MAP4-LIKE-RELATED"/>
    <property type="match status" value="1"/>
</dbReference>
<organism evidence="7 8">
    <name type="scientific">Pseudoalteromonas marina</name>
    <dbReference type="NCBI Taxonomy" id="267375"/>
    <lineage>
        <taxon>Bacteria</taxon>
        <taxon>Pseudomonadati</taxon>
        <taxon>Pseudomonadota</taxon>
        <taxon>Gammaproteobacteria</taxon>
        <taxon>Alteromonadales</taxon>
        <taxon>Pseudoalteromonadaceae</taxon>
        <taxon>Pseudoalteromonas</taxon>
    </lineage>
</organism>
<dbReference type="InterPro" id="IPR010998">
    <property type="entry name" value="Integrase_recombinase_N"/>
</dbReference>
<name>A0ABT9FID6_9GAMM</name>
<dbReference type="PROSITE" id="PS51900">
    <property type="entry name" value="CB"/>
    <property type="match status" value="1"/>
</dbReference>
<dbReference type="InterPro" id="IPR002104">
    <property type="entry name" value="Integrase_catalytic"/>
</dbReference>
<keyword evidence="3" id="KW-0233">DNA recombination</keyword>
<accession>A0ABT9FID6</accession>
<feature type="domain" description="Tyr recombinase" evidence="5">
    <location>
        <begin position="124"/>
        <end position="332"/>
    </location>
</feature>
<proteinExistence type="predicted"/>
<evidence type="ECO:0000256" key="2">
    <source>
        <dbReference type="ARBA" id="ARBA00023125"/>
    </source>
</evidence>
<reference evidence="7" key="1">
    <citation type="submission" date="2023-07" db="EMBL/GenBank/DDBJ databases">
        <title>Genome content predicts the carbon catabolic preferences of heterotrophic bacteria.</title>
        <authorList>
            <person name="Gralka M."/>
        </authorList>
    </citation>
    <scope>NUCLEOTIDE SEQUENCE</scope>
    <source>
        <strain evidence="7">4G09</strain>
    </source>
</reference>
<evidence type="ECO:0000259" key="6">
    <source>
        <dbReference type="PROSITE" id="PS51900"/>
    </source>
</evidence>
<protein>
    <submittedName>
        <fullName evidence="7">Tyrosine-type recombinase/integrase</fullName>
    </submittedName>
</protein>
<evidence type="ECO:0000313" key="7">
    <source>
        <dbReference type="EMBL" id="MDP2566444.1"/>
    </source>
</evidence>
<dbReference type="Proteomes" id="UP001177212">
    <property type="component" value="Unassembled WGS sequence"/>
</dbReference>
<dbReference type="Gene3D" id="1.10.150.130">
    <property type="match status" value="1"/>
</dbReference>
<evidence type="ECO:0000313" key="8">
    <source>
        <dbReference type="Proteomes" id="UP001177212"/>
    </source>
</evidence>
<dbReference type="RefSeq" id="WP_305473071.1">
    <property type="nucleotide sequence ID" value="NZ_JAUYVT010000020.1"/>
</dbReference>
<dbReference type="Gene3D" id="1.10.443.10">
    <property type="entry name" value="Intergrase catalytic core"/>
    <property type="match status" value="1"/>
</dbReference>
<dbReference type="EMBL" id="JAUYVT010000020">
    <property type="protein sequence ID" value="MDP2566444.1"/>
    <property type="molecule type" value="Genomic_DNA"/>
</dbReference>
<evidence type="ECO:0000259" key="5">
    <source>
        <dbReference type="PROSITE" id="PS51898"/>
    </source>
</evidence>
<keyword evidence="2 4" id="KW-0238">DNA-binding</keyword>
<dbReference type="PANTHER" id="PTHR34605">
    <property type="entry name" value="PHAGE_INTEGRASE DOMAIN-CONTAINING PROTEIN"/>
    <property type="match status" value="1"/>
</dbReference>
<evidence type="ECO:0000256" key="1">
    <source>
        <dbReference type="ARBA" id="ARBA00022908"/>
    </source>
</evidence>
<keyword evidence="1" id="KW-0229">DNA integration</keyword>
<dbReference type="SUPFAM" id="SSF56349">
    <property type="entry name" value="DNA breaking-rejoining enzymes"/>
    <property type="match status" value="1"/>
</dbReference>
<evidence type="ECO:0000256" key="3">
    <source>
        <dbReference type="ARBA" id="ARBA00023172"/>
    </source>
</evidence>
<comment type="caution">
    <text evidence="7">The sequence shown here is derived from an EMBL/GenBank/DDBJ whole genome shotgun (WGS) entry which is preliminary data.</text>
</comment>
<sequence>MSKSLSLIDKLSAGSIEAKRFSVEAIDTESKRLTDAAVSDNTVKTYSNGVRQYLNEGFFFPAKTKDIIDFITILSLKELSASTARTYVSSVISYHESLGFNPPNRLEIRTKLKGFTRTSKAVEKKGAQLTQDEVLKIVIYLKSKNTPEIIRNRALFLTMLWTLCRTDEVARMSFEGTEILDNQVNLKIHGSKTHAGLINKEIPKLSGGDNEVLNAICPVDALNAYFEACPYKNDGLFKKMNRAGKFSDQGIKARSIRNIILNILTSAGIDEARAKSINGHSLRHTIATFANQINLSTLSIKNLGNWKSDSAVAVYAGSHTINSINEIASWLSKDTHNKRG</sequence>
<dbReference type="InterPro" id="IPR044068">
    <property type="entry name" value="CB"/>
</dbReference>